<dbReference type="Proteomes" id="UP000069654">
    <property type="component" value="Unassembled WGS sequence"/>
</dbReference>
<evidence type="ECO:0000256" key="13">
    <source>
        <dbReference type="PIRSR" id="PIRSR000362-2"/>
    </source>
</evidence>
<comment type="catalytic activity">
    <reaction evidence="11">
        <text>2 reduced [2Fe-2S]-[ferredoxin] + NADP(+) + H(+) = 2 oxidized [2Fe-2S]-[ferredoxin] + NADPH</text>
        <dbReference type="Rhea" id="RHEA:20125"/>
        <dbReference type="Rhea" id="RHEA-COMP:10000"/>
        <dbReference type="Rhea" id="RHEA-COMP:10001"/>
        <dbReference type="ChEBI" id="CHEBI:15378"/>
        <dbReference type="ChEBI" id="CHEBI:33737"/>
        <dbReference type="ChEBI" id="CHEBI:33738"/>
        <dbReference type="ChEBI" id="CHEBI:57783"/>
        <dbReference type="ChEBI" id="CHEBI:58349"/>
        <dbReference type="EC" id="1.18.1.2"/>
    </reaction>
</comment>
<organism evidence="15 16">
    <name type="scientific">Mycolicibacterium thermoresistibile</name>
    <name type="common">Mycobacterium thermoresistibile</name>
    <dbReference type="NCBI Taxonomy" id="1797"/>
    <lineage>
        <taxon>Bacteria</taxon>
        <taxon>Bacillati</taxon>
        <taxon>Actinomycetota</taxon>
        <taxon>Actinomycetes</taxon>
        <taxon>Mycobacteriales</taxon>
        <taxon>Mycobacteriaceae</taxon>
        <taxon>Mycolicibacterium</taxon>
    </lineage>
</organism>
<dbReference type="PRINTS" id="PR00419">
    <property type="entry name" value="ADXRDTASE"/>
</dbReference>
<dbReference type="GO" id="GO:0046872">
    <property type="term" value="F:metal ion binding"/>
    <property type="evidence" value="ECO:0007669"/>
    <property type="project" value="UniProtKB-KW"/>
</dbReference>
<sequence>MAFVITQNCCNDGSCVPVCPVDCIRPVPSAEGNESTMLYIDPASCVDCGACEAECPVGAIYHEDDLPTGQSVFRDINAEYFVSRPLAVRAMSSEEPRDRVAAGALRVAIVGSGPAACYAAAELIRTPGVEVNMFERLPTPFGLIRSGVAPDHQRTKGVVSVFEPALTHPDLRLYLNVTVGEDISHTELLDRHHAVIYAVGASSSRELGIPGEDLPGSHAAAEVVGWYNGHPDHVDDAIDLSSRRAVIIGNGNVALDVARVLLSDPGQLAGTDIADHALRRLADSGIEEVVVIGRRGVGDAAFTLGEFLAVGELDGVDIVIDGDVGDRRDGDFESALKYDVAERYRQRARSIGNKRLVFLFGVTPVEIVGSERVEGVRVDPTRSGNGSFGRIIDTGLVLRSIGYRGTPVPGLPFDTEREVVPNEGGRVVEAGRTVPGVYVTGWIKRGPRGFIGSNRTCAQETVGLLLADHRSGLLSDPTAAGTDIEALLRRRGTVPVDWSGWRRIDEAERRRGRESGRPRVKYVARSELIGAAQR</sequence>
<evidence type="ECO:0000313" key="16">
    <source>
        <dbReference type="Proteomes" id="UP000069654"/>
    </source>
</evidence>
<dbReference type="EC" id="1.18.1.2" evidence="3"/>
<comment type="caution">
    <text evidence="15">The sequence shown here is derived from an EMBL/GenBank/DDBJ whole genome shotgun (WGS) entry which is preliminary data.</text>
</comment>
<dbReference type="EMBL" id="BCTB01000050">
    <property type="protein sequence ID" value="GAT16990.1"/>
    <property type="molecule type" value="Genomic_DNA"/>
</dbReference>
<dbReference type="InterPro" id="IPR023753">
    <property type="entry name" value="FAD/NAD-binding_dom"/>
</dbReference>
<dbReference type="PROSITE" id="PS00198">
    <property type="entry name" value="4FE4S_FER_1"/>
    <property type="match status" value="1"/>
</dbReference>
<dbReference type="Gene3D" id="3.30.70.20">
    <property type="match status" value="1"/>
</dbReference>
<dbReference type="AlphaFoldDB" id="A0A124E8W0"/>
<feature type="binding site" evidence="13">
    <location>
        <begin position="250"/>
        <end position="253"/>
    </location>
    <ligand>
        <name>NADP(+)</name>
        <dbReference type="ChEBI" id="CHEBI:58349"/>
    </ligand>
</feature>
<feature type="binding site" evidence="13">
    <location>
        <begin position="294"/>
        <end position="295"/>
    </location>
    <ligand>
        <name>NADP(+)</name>
        <dbReference type="ChEBI" id="CHEBI:58349"/>
    </ligand>
</feature>
<dbReference type="GO" id="GO:0051536">
    <property type="term" value="F:iron-sulfur cluster binding"/>
    <property type="evidence" value="ECO:0007669"/>
    <property type="project" value="UniProtKB-KW"/>
</dbReference>
<dbReference type="RefSeq" id="WP_003923896.1">
    <property type="nucleotide sequence ID" value="NZ_BCTB01000050.1"/>
</dbReference>
<keyword evidence="7 13" id="KW-0521">NADP</keyword>
<feature type="domain" description="4Fe-4S ferredoxin-type" evidence="14">
    <location>
        <begin position="36"/>
        <end position="65"/>
    </location>
</feature>
<dbReference type="SUPFAM" id="SSF51971">
    <property type="entry name" value="Nucleotide-binding domain"/>
    <property type="match status" value="1"/>
</dbReference>
<dbReference type="InterPro" id="IPR021163">
    <property type="entry name" value="Ferredox_Rdtase_adrenod"/>
</dbReference>
<evidence type="ECO:0000256" key="6">
    <source>
        <dbReference type="ARBA" id="ARBA00022827"/>
    </source>
</evidence>
<comment type="similarity">
    <text evidence="2">Belongs to the ferredoxin--NADP reductase type 1 family.</text>
</comment>
<dbReference type="OrthoDB" id="289202at2"/>
<dbReference type="PIRSF" id="PIRSF000362">
    <property type="entry name" value="FNR"/>
    <property type="match status" value="1"/>
</dbReference>
<feature type="binding site" evidence="12">
    <location>
        <position position="115"/>
    </location>
    <ligand>
        <name>FAD</name>
        <dbReference type="ChEBI" id="CHEBI:57692"/>
    </ligand>
</feature>
<keyword evidence="5" id="KW-0479">Metal-binding</keyword>
<evidence type="ECO:0000256" key="9">
    <source>
        <dbReference type="ARBA" id="ARBA00023004"/>
    </source>
</evidence>
<dbReference type="PANTHER" id="PTHR48467:SF1">
    <property type="entry name" value="GLUTAMATE SYNTHASE 1 [NADH], CHLOROPLASTIC-LIKE"/>
    <property type="match status" value="1"/>
</dbReference>
<feature type="binding site" evidence="12">
    <location>
        <begin position="449"/>
        <end position="451"/>
    </location>
    <ligand>
        <name>FAD</name>
        <dbReference type="ChEBI" id="CHEBI:57692"/>
    </ligand>
</feature>
<dbReference type="InterPro" id="IPR055275">
    <property type="entry name" value="Ferredox_Rdtase"/>
</dbReference>
<dbReference type="Gene3D" id="3.50.50.60">
    <property type="entry name" value="FAD/NAD(P)-binding domain"/>
    <property type="match status" value="1"/>
</dbReference>
<evidence type="ECO:0000313" key="15">
    <source>
        <dbReference type="EMBL" id="GAT16990.1"/>
    </source>
</evidence>
<evidence type="ECO:0000256" key="11">
    <source>
        <dbReference type="ARBA" id="ARBA00047776"/>
    </source>
</evidence>
<keyword evidence="8" id="KW-0560">Oxidoreductase</keyword>
<dbReference type="GO" id="GO:0004324">
    <property type="term" value="F:ferredoxin-NADP+ reductase activity"/>
    <property type="evidence" value="ECO:0007669"/>
    <property type="project" value="UniProtKB-EC"/>
</dbReference>
<keyword evidence="10" id="KW-0411">Iron-sulfur</keyword>
<dbReference type="InterPro" id="IPR017896">
    <property type="entry name" value="4Fe4S_Fe-S-bd"/>
</dbReference>
<name>A0A124E8W0_MYCTH</name>
<dbReference type="SUPFAM" id="SSF54862">
    <property type="entry name" value="4Fe-4S ferredoxins"/>
    <property type="match status" value="1"/>
</dbReference>
<dbReference type="Pfam" id="PF07992">
    <property type="entry name" value="Pyr_redox_2"/>
    <property type="match status" value="1"/>
</dbReference>
<feature type="domain" description="4Fe-4S ferredoxin-type" evidence="14">
    <location>
        <begin position="1"/>
        <end position="29"/>
    </location>
</feature>
<protein>
    <recommendedName>
        <fullName evidence="3">ferredoxin--NADP(+) reductase</fullName>
        <ecNumber evidence="3">1.18.1.2</ecNumber>
    </recommendedName>
</protein>
<feature type="binding site" evidence="12">
    <location>
        <position position="143"/>
    </location>
    <ligand>
        <name>FAD</name>
        <dbReference type="ChEBI" id="CHEBI:57692"/>
    </ligand>
</feature>
<keyword evidence="4" id="KW-0285">Flavoprotein</keyword>
<feature type="binding site" evidence="12">
    <location>
        <position position="135"/>
    </location>
    <ligand>
        <name>FAD</name>
        <dbReference type="ChEBI" id="CHEBI:57692"/>
    </ligand>
</feature>
<evidence type="ECO:0000259" key="14">
    <source>
        <dbReference type="PROSITE" id="PS51379"/>
    </source>
</evidence>
<dbReference type="OMA" id="CYAAMEL"/>
<evidence type="ECO:0000256" key="10">
    <source>
        <dbReference type="ARBA" id="ARBA00023014"/>
    </source>
</evidence>
<evidence type="ECO:0000256" key="7">
    <source>
        <dbReference type="ARBA" id="ARBA00022857"/>
    </source>
</evidence>
<evidence type="ECO:0000256" key="8">
    <source>
        <dbReference type="ARBA" id="ARBA00023002"/>
    </source>
</evidence>
<reference evidence="15 16" key="1">
    <citation type="journal article" date="2016" name="Genome Announc.">
        <title>Draft Genome Sequences of Five Rapidly Growing Mycobacterium Species, M. thermoresistibile, M. fortuitum subsp. acetamidolyticum, M. canariasense, M. brisbanense, and M. novocastrense.</title>
        <authorList>
            <person name="Katahira K."/>
            <person name="Ogura Y."/>
            <person name="Gotoh Y."/>
            <person name="Hayashi T."/>
        </authorList>
    </citation>
    <scope>NUCLEOTIDE SEQUENCE [LARGE SCALE GENOMIC DNA]</scope>
    <source>
        <strain evidence="15 16">JCM6362</strain>
    </source>
</reference>
<feature type="binding site" evidence="13">
    <location>
        <position position="306"/>
    </location>
    <ligand>
        <name>NADP(+)</name>
        <dbReference type="ChEBI" id="CHEBI:58349"/>
    </ligand>
</feature>
<gene>
    <name evidence="15" type="ORF">RMCT_3959</name>
</gene>
<keyword evidence="9" id="KW-0408">Iron</keyword>
<proteinExistence type="inferred from homology"/>
<evidence type="ECO:0000256" key="4">
    <source>
        <dbReference type="ARBA" id="ARBA00022630"/>
    </source>
</evidence>
<dbReference type="InterPro" id="IPR036188">
    <property type="entry name" value="FAD/NAD-bd_sf"/>
</dbReference>
<feature type="binding site" evidence="12">
    <location>
        <position position="179"/>
    </location>
    <ligand>
        <name>FAD</name>
        <dbReference type="ChEBI" id="CHEBI:57692"/>
    </ligand>
</feature>
<feature type="binding site" evidence="12">
    <location>
        <position position="442"/>
    </location>
    <ligand>
        <name>FAD</name>
        <dbReference type="ChEBI" id="CHEBI:57692"/>
    </ligand>
</feature>
<feature type="binding site" evidence="13">
    <location>
        <position position="449"/>
    </location>
    <ligand>
        <name>NADP(+)</name>
        <dbReference type="ChEBI" id="CHEBI:58349"/>
    </ligand>
</feature>
<evidence type="ECO:0000256" key="2">
    <source>
        <dbReference type="ARBA" id="ARBA00008312"/>
    </source>
</evidence>
<evidence type="ECO:0000256" key="12">
    <source>
        <dbReference type="PIRSR" id="PIRSR000362-1"/>
    </source>
</evidence>
<reference evidence="16" key="2">
    <citation type="submission" date="2016-02" db="EMBL/GenBank/DDBJ databases">
        <title>Draft genome sequence of five rapidly growing Mycobacterium species.</title>
        <authorList>
            <person name="Katahira K."/>
            <person name="Gotou Y."/>
            <person name="Iida K."/>
            <person name="Ogura Y."/>
            <person name="Hayashi T."/>
        </authorList>
    </citation>
    <scope>NUCLEOTIDE SEQUENCE [LARGE SCALE GENOMIC DNA]</scope>
    <source>
        <strain evidence="16">JCM6362</strain>
    </source>
</reference>
<dbReference type="PANTHER" id="PTHR48467">
    <property type="entry name" value="GLUTAMATE SYNTHASE 1 [NADH], CHLOROPLASTIC-LIKE"/>
    <property type="match status" value="1"/>
</dbReference>
<dbReference type="Gene3D" id="3.40.50.720">
    <property type="entry name" value="NAD(P)-binding Rossmann-like Domain"/>
    <property type="match status" value="1"/>
</dbReference>
<dbReference type="InterPro" id="IPR017900">
    <property type="entry name" value="4Fe4S_Fe_S_CS"/>
</dbReference>
<dbReference type="PROSITE" id="PS51379">
    <property type="entry name" value="4FE4S_FER_2"/>
    <property type="match status" value="2"/>
</dbReference>
<keyword evidence="6 12" id="KW-0274">FAD</keyword>
<dbReference type="Pfam" id="PF12838">
    <property type="entry name" value="Fer4_7"/>
    <property type="match status" value="1"/>
</dbReference>
<evidence type="ECO:0000256" key="1">
    <source>
        <dbReference type="ARBA" id="ARBA00001974"/>
    </source>
</evidence>
<evidence type="ECO:0000256" key="5">
    <source>
        <dbReference type="ARBA" id="ARBA00022723"/>
    </source>
</evidence>
<dbReference type="STRING" id="1797.RMCT_3959"/>
<evidence type="ECO:0000256" key="3">
    <source>
        <dbReference type="ARBA" id="ARBA00013223"/>
    </source>
</evidence>
<accession>A0A124E8W0</accession>
<comment type="cofactor">
    <cofactor evidence="1 12">
        <name>FAD</name>
        <dbReference type="ChEBI" id="CHEBI:57692"/>
    </cofactor>
</comment>